<name>A0A1X6ZI35_9RHOB</name>
<dbReference type="InterPro" id="IPR046538">
    <property type="entry name" value="DUF6603"/>
</dbReference>
<gene>
    <name evidence="2" type="ORF">ROG8370_02218</name>
</gene>
<protein>
    <recommendedName>
        <fullName evidence="1">DUF6603 domain-containing protein</fullName>
    </recommendedName>
</protein>
<organism evidence="2 3">
    <name type="scientific">Roseovarius gaetbuli</name>
    <dbReference type="NCBI Taxonomy" id="1356575"/>
    <lineage>
        <taxon>Bacteria</taxon>
        <taxon>Pseudomonadati</taxon>
        <taxon>Pseudomonadota</taxon>
        <taxon>Alphaproteobacteria</taxon>
        <taxon>Rhodobacterales</taxon>
        <taxon>Roseobacteraceae</taxon>
        <taxon>Roseovarius</taxon>
    </lineage>
</organism>
<proteinExistence type="predicted"/>
<reference evidence="3" key="1">
    <citation type="submission" date="2017-03" db="EMBL/GenBank/DDBJ databases">
        <authorList>
            <person name="Rodrigo-Torres L."/>
            <person name="Arahal R.D."/>
            <person name="Lucena T."/>
        </authorList>
    </citation>
    <scope>NUCLEOTIDE SEQUENCE [LARGE SCALE GENOMIC DNA]</scope>
    <source>
        <strain evidence="3">CECT 8370</strain>
    </source>
</reference>
<accession>A0A1X6ZI35</accession>
<dbReference type="AlphaFoldDB" id="A0A1X6ZI35"/>
<evidence type="ECO:0000259" key="1">
    <source>
        <dbReference type="Pfam" id="PF20248"/>
    </source>
</evidence>
<feature type="domain" description="DUF6603" evidence="1">
    <location>
        <begin position="103"/>
        <end position="665"/>
    </location>
</feature>
<dbReference type="Proteomes" id="UP000194012">
    <property type="component" value="Unassembled WGS sequence"/>
</dbReference>
<evidence type="ECO:0000313" key="2">
    <source>
        <dbReference type="EMBL" id="SLN50330.1"/>
    </source>
</evidence>
<keyword evidence="3" id="KW-1185">Reference proteome</keyword>
<evidence type="ECO:0000313" key="3">
    <source>
        <dbReference type="Proteomes" id="UP000194012"/>
    </source>
</evidence>
<sequence length="846" mass="88890">MSPPEGQDKIVLIGAANGTRIQIDQVSVKAGGSASTAQEFDGYLAAGLSQLTMVIDPSDDGLLGGVLSGPLEINAGDLALGWRPGRGVYFEGGSNLGIVIPVELSLGTVTIYNFGVELEFDDPMTVKLTTTGDLTIGPLFAYAEDIGVSVSLIEAPDADGIFGKTDLKFGFVPPSGCALALQSDVITGGGFLSIDDSEYRGALALKFQTFGFSAFAILNTDLADAPGSFSFAASIFGEFNVPLSFGFFLTGVGGLIGINRTIDSDALRSVLYEGRLDNLIFPSDPIANAASILEGMAAVMPPQSGQHIIGPVVKVGWGQPVLVDIKLGLILEVGQEVRIIILGGLGVALPTKQAAIVEISITFFGEIDFSARTISFDATLLNSRILTYTLSGDAAIRTGWAPRLEHVASFGGLHPAYPKPSNLPDLRAITLAFGTKNPCITISGYTAITSNSLQFGARADLYARGPDLWLIGQLAAEGYIYLDALVYFDPFAFDVALGGGLSLLRNGNSVMSLGFDLRLQGPNTFYISGKVWATVLRKKVKFSITHRWGSRQSLPVPSADPVALLRQAFEKARGFEPVAAINRSGGVSFAAPQDGETLIDPLGGARLVQTAVPLDVSIQKVGEGQIAGGTARLDLAVFDAAGQSVAASPVDQSFVHGHFFNLTDAERLRATAFDSLKAGVEIAGPGLIGATTKVIESAYEYEYVEIPVATDAPPIDAGVLSPRAAGVVAEIVGRFNAREMELRAEVERVDLLFVSPTPAPTPVGDVFVAEAAFDDIGPFFDAHQPGPVGQGNVLDIRDDFLVAEIGVGSFAAALNLAQGSDQPRVMDTLHEVNPVITDYIFAAGRL</sequence>
<dbReference type="RefSeq" id="WP_085827129.1">
    <property type="nucleotide sequence ID" value="NZ_FWFJ01000020.1"/>
</dbReference>
<dbReference type="EMBL" id="FWFJ01000020">
    <property type="protein sequence ID" value="SLN50330.1"/>
    <property type="molecule type" value="Genomic_DNA"/>
</dbReference>
<dbReference type="Pfam" id="PF20248">
    <property type="entry name" value="DUF6603"/>
    <property type="match status" value="1"/>
</dbReference>
<dbReference type="OrthoDB" id="535891at2"/>